<dbReference type="Proteomes" id="UP000244874">
    <property type="component" value="Unassembled WGS sequence"/>
</dbReference>
<name>A0A2R7UDQ7_PSEDL</name>
<gene>
    <name evidence="1" type="ORF">DBB42_26275</name>
</gene>
<proteinExistence type="predicted"/>
<dbReference type="AlphaFoldDB" id="A0A2R7UDQ7"/>
<organism evidence="1 2">
    <name type="scientific">Pseudomonas plecoglossicida</name>
    <dbReference type="NCBI Taxonomy" id="70775"/>
    <lineage>
        <taxon>Bacteria</taxon>
        <taxon>Pseudomonadati</taxon>
        <taxon>Pseudomonadota</taxon>
        <taxon>Gammaproteobacteria</taxon>
        <taxon>Pseudomonadales</taxon>
        <taxon>Pseudomonadaceae</taxon>
        <taxon>Pseudomonas</taxon>
    </lineage>
</organism>
<sequence length="110" mass="12227">MDSSEHAKKIVQNNVEFFTCNHLPRSEMPRYLAVVEHALVRVKEVSAGPGIDSEIVGHLYEVGNALVDVKGLIEKCVNSIEARPMLEINYLKGNVERIDRAINGLQSIAK</sequence>
<evidence type="ECO:0000313" key="1">
    <source>
        <dbReference type="EMBL" id="PTU49274.1"/>
    </source>
</evidence>
<protein>
    <submittedName>
        <fullName evidence="1">Uncharacterized protein</fullName>
    </submittedName>
</protein>
<reference evidence="1 2" key="1">
    <citation type="submission" date="2018-04" db="EMBL/GenBank/DDBJ databases">
        <authorList>
            <person name="Go L.Y."/>
            <person name="Mitchell J.A."/>
        </authorList>
    </citation>
    <scope>NUCLEOTIDE SEQUENCE [LARGE SCALE GENOMIC DNA]</scope>
    <source>
        <strain evidence="1 2">KCJK7865</strain>
    </source>
</reference>
<accession>A0A2R7UDQ7</accession>
<comment type="caution">
    <text evidence="1">The sequence shown here is derived from an EMBL/GenBank/DDBJ whole genome shotgun (WGS) entry which is preliminary data.</text>
</comment>
<dbReference type="EMBL" id="QANO01000190">
    <property type="protein sequence ID" value="PTU49274.1"/>
    <property type="molecule type" value="Genomic_DNA"/>
</dbReference>
<evidence type="ECO:0000313" key="2">
    <source>
        <dbReference type="Proteomes" id="UP000244874"/>
    </source>
</evidence>